<keyword evidence="5" id="KW-1185">Reference proteome</keyword>
<organism evidence="4 5">
    <name type="scientific">Sedimentibacter saalensis</name>
    <dbReference type="NCBI Taxonomy" id="130788"/>
    <lineage>
        <taxon>Bacteria</taxon>
        <taxon>Bacillati</taxon>
        <taxon>Bacillota</taxon>
        <taxon>Tissierellia</taxon>
        <taxon>Sedimentibacter</taxon>
    </lineage>
</organism>
<feature type="compositionally biased region" description="Low complexity" evidence="1">
    <location>
        <begin position="30"/>
        <end position="42"/>
    </location>
</feature>
<feature type="chain" id="PRO_5039123525" evidence="2">
    <location>
        <begin position="23"/>
        <end position="345"/>
    </location>
</feature>
<dbReference type="AlphaFoldDB" id="A0A562JF39"/>
<dbReference type="InterPro" id="IPR027024">
    <property type="entry name" value="UCP027386_ABC_sbc_TM0202"/>
</dbReference>
<dbReference type="InterPro" id="IPR015168">
    <property type="entry name" value="SsuA/THI5"/>
</dbReference>
<sequence length="345" mass="37539">MKKSMKKLSLLLILAMILSIFAGCSSKTDNAPANPQEPAPQEQVKEEPKEPIDVTIAGLMGPTSIGMIKMIDEKAMNSEQYNVEYIAESAPDALSAKIINGDIQISSVPINLAAVLYNKTGGKIKLMAVNTVGNLYVVGSDNTSTIAELEGKTLGMSAKGSTPDYAMNYILKQNNLEGKVELDYSTDHATLAQAVIAEDTKVALLPQPFVTQTTIKNENVKMLIDLNEAWKEATKGASELYTGCIIVNTEFAENNKEFVAEFLKQYEESVNWVLENQKDASVLVEKNGIMPSAAIVEKAIPYCGITYRSVSAEKEKLSSFYGILFESNPASVGGSMPDEKFYFAE</sequence>
<dbReference type="PANTHER" id="PTHR30024:SF46">
    <property type="entry name" value="ABC TRANSPORTER, SUBSTRATE-BINDING LIPOPROTEIN"/>
    <property type="match status" value="1"/>
</dbReference>
<evidence type="ECO:0000313" key="4">
    <source>
        <dbReference type="EMBL" id="TWH81425.1"/>
    </source>
</evidence>
<dbReference type="EMBL" id="VLKH01000003">
    <property type="protein sequence ID" value="TWH81425.1"/>
    <property type="molecule type" value="Genomic_DNA"/>
</dbReference>
<comment type="caution">
    <text evidence="4">The sequence shown here is derived from an EMBL/GenBank/DDBJ whole genome shotgun (WGS) entry which is preliminary data.</text>
</comment>
<gene>
    <name evidence="4" type="ORF">LY60_01169</name>
</gene>
<dbReference type="PANTHER" id="PTHR30024">
    <property type="entry name" value="ALIPHATIC SULFONATES-BINDING PROTEIN-RELATED"/>
    <property type="match status" value="1"/>
</dbReference>
<evidence type="ECO:0000256" key="2">
    <source>
        <dbReference type="SAM" id="SignalP"/>
    </source>
</evidence>
<accession>A0A562JF39</accession>
<feature type="region of interest" description="Disordered" evidence="1">
    <location>
        <begin position="29"/>
        <end position="50"/>
    </location>
</feature>
<protein>
    <submittedName>
        <fullName evidence="4">NitT/TauT family transport system substrate-binding protein</fullName>
    </submittedName>
</protein>
<dbReference type="PIRSF" id="PIRSF027386">
    <property type="entry name" value="UCP027386_ABC_sbc_TM0202"/>
    <property type="match status" value="1"/>
</dbReference>
<feature type="domain" description="SsuA/THI5-like" evidence="3">
    <location>
        <begin position="133"/>
        <end position="280"/>
    </location>
</feature>
<dbReference type="PROSITE" id="PS51257">
    <property type="entry name" value="PROKAR_LIPOPROTEIN"/>
    <property type="match status" value="1"/>
</dbReference>
<evidence type="ECO:0000313" key="5">
    <source>
        <dbReference type="Proteomes" id="UP000315343"/>
    </source>
</evidence>
<dbReference type="OrthoDB" id="9814375at2"/>
<dbReference type="Pfam" id="PF09084">
    <property type="entry name" value="NMT1"/>
    <property type="match status" value="1"/>
</dbReference>
<reference evidence="4 5" key="1">
    <citation type="submission" date="2019-07" db="EMBL/GenBank/DDBJ databases">
        <title>Genomic Encyclopedia of Type Strains, Phase I: the one thousand microbial genomes (KMG-I) project.</title>
        <authorList>
            <person name="Kyrpides N."/>
        </authorList>
    </citation>
    <scope>NUCLEOTIDE SEQUENCE [LARGE SCALE GENOMIC DNA]</scope>
    <source>
        <strain evidence="4 5">DSM 13558</strain>
    </source>
</reference>
<dbReference type="Proteomes" id="UP000315343">
    <property type="component" value="Unassembled WGS sequence"/>
</dbReference>
<name>A0A562JF39_9FIRM</name>
<dbReference type="SUPFAM" id="SSF53850">
    <property type="entry name" value="Periplasmic binding protein-like II"/>
    <property type="match status" value="1"/>
</dbReference>
<evidence type="ECO:0000259" key="3">
    <source>
        <dbReference type="Pfam" id="PF09084"/>
    </source>
</evidence>
<feature type="signal peptide" evidence="2">
    <location>
        <begin position="1"/>
        <end position="22"/>
    </location>
</feature>
<keyword evidence="2" id="KW-0732">Signal</keyword>
<evidence type="ECO:0000256" key="1">
    <source>
        <dbReference type="SAM" id="MobiDB-lite"/>
    </source>
</evidence>
<dbReference type="Gene3D" id="3.40.190.10">
    <property type="entry name" value="Periplasmic binding protein-like II"/>
    <property type="match status" value="2"/>
</dbReference>
<dbReference type="RefSeq" id="WP_145081175.1">
    <property type="nucleotide sequence ID" value="NZ_VLKH01000003.1"/>
</dbReference>
<proteinExistence type="predicted"/>